<organism evidence="1">
    <name type="scientific">Pithovirus LCPAC404</name>
    <dbReference type="NCBI Taxonomy" id="2506597"/>
    <lineage>
        <taxon>Viruses</taxon>
        <taxon>Pithoviruses</taxon>
    </lineage>
</organism>
<sequence>MHFHLEIYLPKDTDVKDWEEVENLIGEYLEPYNERNEEQFENVRFGDLPTIRPKSGKRFEIGKDDDGNSIFSTTDPDLEQWLKEIHFCNPVAFWDFWEIGGRWYKHHENGDNNITEISKLRKLKPNLTSAIFLIHPNKPFYSKEMFANGKWNCDVFAKLDELDITDGYLATVDCHI</sequence>
<reference evidence="1" key="1">
    <citation type="journal article" date="2019" name="MBio">
        <title>Virus Genomes from Deep Sea Sediments Expand the Ocean Megavirome and Support Independent Origins of Viral Gigantism.</title>
        <authorList>
            <person name="Backstrom D."/>
            <person name="Yutin N."/>
            <person name="Jorgensen S.L."/>
            <person name="Dharamshi J."/>
            <person name="Homa F."/>
            <person name="Zaremba-Niedwiedzka K."/>
            <person name="Spang A."/>
            <person name="Wolf Y.I."/>
            <person name="Koonin E.V."/>
            <person name="Ettema T.J."/>
        </authorList>
    </citation>
    <scope>NUCLEOTIDE SEQUENCE</scope>
</reference>
<accession>A0A481ZD68</accession>
<protein>
    <submittedName>
        <fullName evidence="1">Uncharacterized protein</fullName>
    </submittedName>
</protein>
<dbReference type="EMBL" id="MK500596">
    <property type="protein sequence ID" value="QBK93435.1"/>
    <property type="molecule type" value="Genomic_DNA"/>
</dbReference>
<evidence type="ECO:0000313" key="1">
    <source>
        <dbReference type="EMBL" id="QBK93435.1"/>
    </source>
</evidence>
<gene>
    <name evidence="1" type="ORF">LCPAC404_01390</name>
</gene>
<name>A0A481ZD68_9VIRU</name>
<proteinExistence type="predicted"/>